<dbReference type="Proteomes" id="UP000225548">
    <property type="component" value="Unassembled WGS sequence"/>
</dbReference>
<organism evidence="1 2">
    <name type="scientific">Sanguibacter antarcticus</name>
    <dbReference type="NCBI Taxonomy" id="372484"/>
    <lineage>
        <taxon>Bacteria</taxon>
        <taxon>Bacillati</taxon>
        <taxon>Actinomycetota</taxon>
        <taxon>Actinomycetes</taxon>
        <taxon>Micrococcales</taxon>
        <taxon>Sanguibacteraceae</taxon>
        <taxon>Sanguibacter</taxon>
    </lineage>
</organism>
<dbReference type="RefSeq" id="WP_098454990.1">
    <property type="nucleotide sequence ID" value="NZ_PDJG01000001.1"/>
</dbReference>
<comment type="caution">
    <text evidence="1">The sequence shown here is derived from an EMBL/GenBank/DDBJ whole genome shotgun (WGS) entry which is preliminary data.</text>
</comment>
<dbReference type="OrthoDB" id="3266223at2"/>
<evidence type="ECO:0000313" key="2">
    <source>
        <dbReference type="Proteomes" id="UP000225548"/>
    </source>
</evidence>
<reference evidence="1 2" key="1">
    <citation type="submission" date="2017-10" db="EMBL/GenBank/DDBJ databases">
        <title>Sequencing the genomes of 1000 actinobacteria strains.</title>
        <authorList>
            <person name="Klenk H.-P."/>
        </authorList>
    </citation>
    <scope>NUCLEOTIDE SEQUENCE [LARGE SCALE GENOMIC DNA]</scope>
    <source>
        <strain evidence="1 2">DSM 18966</strain>
    </source>
</reference>
<evidence type="ECO:0000313" key="1">
    <source>
        <dbReference type="EMBL" id="PFG33847.1"/>
    </source>
</evidence>
<dbReference type="AlphaFoldDB" id="A0A2A9E475"/>
<accession>A0A2A9E475</accession>
<keyword evidence="2" id="KW-1185">Reference proteome</keyword>
<dbReference type="NCBIfam" id="NF040618">
    <property type="entry name" value="PPA1309_fam"/>
    <property type="match status" value="1"/>
</dbReference>
<protein>
    <submittedName>
        <fullName evidence="1">Uncharacterized protein</fullName>
    </submittedName>
</protein>
<dbReference type="EMBL" id="PDJG01000001">
    <property type="protein sequence ID" value="PFG33847.1"/>
    <property type="molecule type" value="Genomic_DNA"/>
</dbReference>
<name>A0A2A9E475_9MICO</name>
<sequence length="186" mass="19662">MTSPVAPSLTENQRALADAVVDVERHVAATGWDAPPRVFALVSTQAALLAEPELAKQLPAATVQAALDDPSHLTSVEQDELPATEALEELLASITWPEAVIGTAVVIERIVLPPSAETEIPDDPAAALVYLSSHPDRQDVRMAVGVLRDGVSWCAVRTRMNDSDNDVAVGADLVPGLIEGLLSTFE</sequence>
<proteinExistence type="predicted"/>
<gene>
    <name evidence="1" type="ORF">ATL42_1741</name>
</gene>
<dbReference type="InterPro" id="IPR047681">
    <property type="entry name" value="PPA1309-like"/>
</dbReference>